<dbReference type="Proteomes" id="UP000540787">
    <property type="component" value="Unassembled WGS sequence"/>
</dbReference>
<evidence type="ECO:0000313" key="1">
    <source>
        <dbReference type="EMBL" id="MBB6135285.1"/>
    </source>
</evidence>
<organism evidence="1 2">
    <name type="scientific">Massilia aurea</name>
    <dbReference type="NCBI Taxonomy" id="373040"/>
    <lineage>
        <taxon>Bacteria</taxon>
        <taxon>Pseudomonadati</taxon>
        <taxon>Pseudomonadota</taxon>
        <taxon>Betaproteobacteria</taxon>
        <taxon>Burkholderiales</taxon>
        <taxon>Oxalobacteraceae</taxon>
        <taxon>Telluria group</taxon>
        <taxon>Massilia</taxon>
    </lineage>
</organism>
<accession>A0A7W9X2G8</accession>
<keyword evidence="2" id="KW-1185">Reference proteome</keyword>
<dbReference type="EMBL" id="JACHBX010000004">
    <property type="protein sequence ID" value="MBB6135285.1"/>
    <property type="molecule type" value="Genomic_DNA"/>
</dbReference>
<comment type="caution">
    <text evidence="1">The sequence shown here is derived from an EMBL/GenBank/DDBJ whole genome shotgun (WGS) entry which is preliminary data.</text>
</comment>
<gene>
    <name evidence="1" type="ORF">HD842_003452</name>
</gene>
<dbReference type="AlphaFoldDB" id="A0A7W9X2G8"/>
<evidence type="ECO:0000313" key="2">
    <source>
        <dbReference type="Proteomes" id="UP000540787"/>
    </source>
</evidence>
<name>A0A7W9X2G8_9BURK</name>
<sequence>MHCWLDAWTAEPSTLPLALTKTVSTSEIQRMFYTV</sequence>
<reference evidence="1 2" key="1">
    <citation type="submission" date="2020-08" db="EMBL/GenBank/DDBJ databases">
        <title>The Agave Microbiome: Exploring the role of microbial communities in plant adaptations to desert environments.</title>
        <authorList>
            <person name="Partida-Martinez L.P."/>
        </authorList>
    </citation>
    <scope>NUCLEOTIDE SEQUENCE [LARGE SCALE GENOMIC DNA]</scope>
    <source>
        <strain evidence="1 2">AT3.2</strain>
    </source>
</reference>
<protein>
    <submittedName>
        <fullName evidence="1">Uncharacterized protein</fullName>
    </submittedName>
</protein>
<proteinExistence type="predicted"/>